<evidence type="ECO:0000313" key="4">
    <source>
        <dbReference type="Proteomes" id="UP000199341"/>
    </source>
</evidence>
<dbReference type="GO" id="GO:0004497">
    <property type="term" value="F:monooxygenase activity"/>
    <property type="evidence" value="ECO:0007669"/>
    <property type="project" value="InterPro"/>
</dbReference>
<dbReference type="OrthoDB" id="4133219at2"/>
<dbReference type="GO" id="GO:0016705">
    <property type="term" value="F:oxidoreductase activity, acting on paired donors, with incorporation or reduction of molecular oxygen"/>
    <property type="evidence" value="ECO:0007669"/>
    <property type="project" value="InterPro"/>
</dbReference>
<reference evidence="3 4" key="1">
    <citation type="submission" date="2016-10" db="EMBL/GenBank/DDBJ databases">
        <authorList>
            <person name="de Groot N.N."/>
        </authorList>
    </citation>
    <scope>NUCLEOTIDE SEQUENCE [LARGE SCALE GENOMIC DNA]</scope>
    <source>
        <strain evidence="3 4">CGMCC 4.2022</strain>
    </source>
</reference>
<dbReference type="SUPFAM" id="SSF48264">
    <property type="entry name" value="Cytochrome P450"/>
    <property type="match status" value="1"/>
</dbReference>
<evidence type="ECO:0000256" key="1">
    <source>
        <dbReference type="ARBA" id="ARBA00010617"/>
    </source>
</evidence>
<organism evidence="3 4">
    <name type="scientific">Actinacidiphila guanduensis</name>
    <dbReference type="NCBI Taxonomy" id="310781"/>
    <lineage>
        <taxon>Bacteria</taxon>
        <taxon>Bacillati</taxon>
        <taxon>Actinomycetota</taxon>
        <taxon>Actinomycetes</taxon>
        <taxon>Kitasatosporales</taxon>
        <taxon>Streptomycetaceae</taxon>
        <taxon>Actinacidiphila</taxon>
    </lineage>
</organism>
<feature type="region of interest" description="Disordered" evidence="2">
    <location>
        <begin position="215"/>
        <end position="290"/>
    </location>
</feature>
<name>A0A1G9XCM1_9ACTN</name>
<proteinExistence type="inferred from homology"/>
<dbReference type="AlphaFoldDB" id="A0A1G9XCM1"/>
<dbReference type="STRING" id="310781.SAMN05216259_10284"/>
<feature type="compositionally biased region" description="Pro residues" evidence="2">
    <location>
        <begin position="219"/>
        <end position="233"/>
    </location>
</feature>
<evidence type="ECO:0008006" key="5">
    <source>
        <dbReference type="Google" id="ProtNLM"/>
    </source>
</evidence>
<comment type="similarity">
    <text evidence="1">Belongs to the cytochrome P450 family.</text>
</comment>
<dbReference type="EMBL" id="FNIE01000002">
    <property type="protein sequence ID" value="SDM94437.1"/>
    <property type="molecule type" value="Genomic_DNA"/>
</dbReference>
<feature type="compositionally biased region" description="Pro residues" evidence="2">
    <location>
        <begin position="255"/>
        <end position="265"/>
    </location>
</feature>
<sequence length="513" mass="54757">MSRMHGGERPEDVVPPQGTRAEGRALELPGPPQPVPPWGPVPPYGTAGPEPQPDFDHADPAAYYRALRAKYGPVAPVLLHREVPAWLVLGYREVHYVAGNPELFGRDPRRWHAWDRLPPNWPLLADIAHTPSVRFTEGAEHRRRAGAIADVLAEVDQFELRQRSEQAADAAVDRFAGAGRADLMADYAEVVPLQVMAGLLGLRGHETADLVRDTAAPHAPYPGRPPAADPGPGDPDTGGHRTSATGPYGSYRPAEPAPGSRPPGAGPFAPDPDTGGHRTGGGPSAGGRPYETDAAAARVRALVQTLVDRARREPARGGPDLPALLLAHPAELTDEEIVHDLLTIFAAGRRPTADWIGNTLRLMLTDERFALTLSGGRHSVGQALNEVLWNEPPTQNIIGRWATRDTELGGRRIARGDCLVLSLAAANADPHISHGTGPGALVHNQAHLAFSHGPHRCPAPAPALAETIATAALEVLLDRLPDLALPTPAPPLPWRQSLWQRAPTTLPAVFTAP</sequence>
<protein>
    <recommendedName>
        <fullName evidence="5">Cytochrome P450</fullName>
    </recommendedName>
</protein>
<evidence type="ECO:0000313" key="3">
    <source>
        <dbReference type="EMBL" id="SDM94437.1"/>
    </source>
</evidence>
<dbReference type="Proteomes" id="UP000199341">
    <property type="component" value="Unassembled WGS sequence"/>
</dbReference>
<dbReference type="PANTHER" id="PTHR46696:SF1">
    <property type="entry name" value="CYTOCHROME P450 YJIB-RELATED"/>
    <property type="match status" value="1"/>
</dbReference>
<dbReference type="PANTHER" id="PTHR46696">
    <property type="entry name" value="P450, PUTATIVE (EUROFUNG)-RELATED"/>
    <property type="match status" value="1"/>
</dbReference>
<evidence type="ECO:0000256" key="2">
    <source>
        <dbReference type="SAM" id="MobiDB-lite"/>
    </source>
</evidence>
<feature type="region of interest" description="Disordered" evidence="2">
    <location>
        <begin position="1"/>
        <end position="56"/>
    </location>
</feature>
<gene>
    <name evidence="3" type="ORF">SAMN05216259_10284</name>
</gene>
<dbReference type="GO" id="GO:0020037">
    <property type="term" value="F:heme binding"/>
    <property type="evidence" value="ECO:0007669"/>
    <property type="project" value="InterPro"/>
</dbReference>
<dbReference type="InterPro" id="IPR036396">
    <property type="entry name" value="Cyt_P450_sf"/>
</dbReference>
<feature type="compositionally biased region" description="Pro residues" evidence="2">
    <location>
        <begin position="29"/>
        <end position="43"/>
    </location>
</feature>
<accession>A0A1G9XCM1</accession>
<dbReference type="GO" id="GO:0005506">
    <property type="term" value="F:iron ion binding"/>
    <property type="evidence" value="ECO:0007669"/>
    <property type="project" value="InterPro"/>
</dbReference>
<feature type="compositionally biased region" description="Basic and acidic residues" evidence="2">
    <location>
        <begin position="1"/>
        <end position="12"/>
    </location>
</feature>
<keyword evidence="4" id="KW-1185">Reference proteome</keyword>
<dbReference type="Gene3D" id="1.10.630.10">
    <property type="entry name" value="Cytochrome P450"/>
    <property type="match status" value="1"/>
</dbReference>